<dbReference type="Proteomes" id="UP001427805">
    <property type="component" value="Unassembled WGS sequence"/>
</dbReference>
<keyword evidence="2" id="KW-1185">Reference proteome</keyword>
<evidence type="ECO:0000313" key="1">
    <source>
        <dbReference type="EMBL" id="MEN3745778.1"/>
    </source>
</evidence>
<name>A0ABV0B2F5_9SPHN</name>
<dbReference type="EMBL" id="JBDIZK010000001">
    <property type="protein sequence ID" value="MEN3745778.1"/>
    <property type="molecule type" value="Genomic_DNA"/>
</dbReference>
<organism evidence="1 2">
    <name type="scientific">Sphingomonas rustica</name>
    <dbReference type="NCBI Taxonomy" id="3103142"/>
    <lineage>
        <taxon>Bacteria</taxon>
        <taxon>Pseudomonadati</taxon>
        <taxon>Pseudomonadota</taxon>
        <taxon>Alphaproteobacteria</taxon>
        <taxon>Sphingomonadales</taxon>
        <taxon>Sphingomonadaceae</taxon>
        <taxon>Sphingomonas</taxon>
    </lineage>
</organism>
<evidence type="ECO:0000313" key="2">
    <source>
        <dbReference type="Proteomes" id="UP001427805"/>
    </source>
</evidence>
<reference evidence="1 2" key="1">
    <citation type="submission" date="2024-05" db="EMBL/GenBank/DDBJ databases">
        <title>Sphingomonas sp. HF-S3 16S ribosomal RNA gene Genome sequencing and assembly.</title>
        <authorList>
            <person name="Lee H."/>
        </authorList>
    </citation>
    <scope>NUCLEOTIDE SEQUENCE [LARGE SCALE GENOMIC DNA]</scope>
    <source>
        <strain evidence="1 2">HF-S3</strain>
    </source>
</reference>
<dbReference type="Pfam" id="PF00805">
    <property type="entry name" value="Pentapeptide"/>
    <property type="match status" value="2"/>
</dbReference>
<dbReference type="PANTHER" id="PTHR14136:SF17">
    <property type="entry name" value="BTB_POZ DOMAIN-CONTAINING PROTEIN KCTD9"/>
    <property type="match status" value="1"/>
</dbReference>
<dbReference type="InterPro" id="IPR051082">
    <property type="entry name" value="Pentapeptide-BTB/POZ_domain"/>
</dbReference>
<protein>
    <submittedName>
        <fullName evidence="1">Pentapeptide repeat-containing protein</fullName>
    </submittedName>
</protein>
<sequence>MQTGDEAFMRIHWKWAVLAVCLLVGPRLAPAPVIDVAEKQPAAVEAPRLTASQLRCGSAIFSNQRWQKADVVSGAQIPDIATLAKLSERPVIVHQAKFAGWRLAGADLSNVCFEHVDLSRTDWRDVTAQGVRVFRSNVTDAVMTDANLRHALFSDSQLDGADVSGADLTGARVEGGSFDGLNLRRARMRAFQFYCSLVSGNHKCEGVETRGLDARDTDLTHARLDVFNTENWNFEGAKLDRTVVQVQQLKQLAAAKARGTVILESGEYNNDVRVRLSPAEWRQLMSNWVSGPDFDCAHARSAVEHMICGSDHLAATDRELARLYRHARATNTTNIRAQRRWLAERETCGAKPEAKFERELCISRAYQGRLAELREVMPVLSKMKPGEERLFITPELVPQPTFARTALYSRIFPVLIATADSRLVVRGVGSARVRASGEAYVDNGHFCSLGPILLDFNPASGSFGVQRGDDDPLAVRGDVVKFAGEEALVGPPDGYNDSLGEACSARGRFFRMVQITIPVSQRRAVRKMAGF</sequence>
<proteinExistence type="predicted"/>
<accession>A0ABV0B2F5</accession>
<comment type="caution">
    <text evidence="1">The sequence shown here is derived from an EMBL/GenBank/DDBJ whole genome shotgun (WGS) entry which is preliminary data.</text>
</comment>
<dbReference type="InterPro" id="IPR001646">
    <property type="entry name" value="5peptide_repeat"/>
</dbReference>
<dbReference type="SUPFAM" id="SSF141571">
    <property type="entry name" value="Pentapeptide repeat-like"/>
    <property type="match status" value="1"/>
</dbReference>
<dbReference type="PANTHER" id="PTHR14136">
    <property type="entry name" value="BTB_POZ DOMAIN-CONTAINING PROTEIN KCTD9"/>
    <property type="match status" value="1"/>
</dbReference>
<dbReference type="RefSeq" id="WP_346244783.1">
    <property type="nucleotide sequence ID" value="NZ_JBDIZK010000001.1"/>
</dbReference>
<gene>
    <name evidence="1" type="ORF">TPR58_01265</name>
</gene>
<dbReference type="Gene3D" id="2.160.20.80">
    <property type="entry name" value="E3 ubiquitin-protein ligase SopA"/>
    <property type="match status" value="1"/>
</dbReference>